<dbReference type="InterPro" id="IPR000571">
    <property type="entry name" value="Znf_CCCH"/>
</dbReference>
<keyword evidence="4 5" id="KW-0862">Zinc</keyword>
<reference evidence="9" key="2">
    <citation type="submission" date="2025-08" db="UniProtKB">
        <authorList>
            <consortium name="Ensembl"/>
        </authorList>
    </citation>
    <scope>IDENTIFICATION</scope>
</reference>
<reference evidence="9" key="1">
    <citation type="submission" date="2023-05" db="EMBL/GenBank/DDBJ databases">
        <title>High-quality long-read genome of Scophthalmus maximus.</title>
        <authorList>
            <person name="Lien S."/>
            <person name="Martinez P."/>
        </authorList>
    </citation>
    <scope>NUCLEOTIDE SEQUENCE [LARGE SCALE GENOMIC DNA]</scope>
</reference>
<keyword evidence="6" id="KW-0687">Ribonucleoprotein</keyword>
<feature type="domain" description="C3H1-type" evidence="8">
    <location>
        <begin position="110"/>
        <end position="138"/>
    </location>
</feature>
<keyword evidence="6" id="KW-0963">Cytoplasm</keyword>
<comment type="subcellular location">
    <subcellularLocation>
        <location evidence="6">Nucleus</location>
    </subcellularLocation>
    <subcellularLocation>
        <location evidence="6">Cytoplasm</location>
    </subcellularLocation>
</comment>
<keyword evidence="1 5" id="KW-0479">Metal-binding</keyword>
<keyword evidence="6" id="KW-0539">Nucleus</keyword>
<dbReference type="Gene3D" id="4.10.1000.10">
    <property type="entry name" value="Zinc finger, CCCH-type"/>
    <property type="match status" value="2"/>
</dbReference>
<keyword evidence="3 5" id="KW-0863">Zinc-finger</keyword>
<evidence type="ECO:0000256" key="7">
    <source>
        <dbReference type="SAM" id="MobiDB-lite"/>
    </source>
</evidence>
<dbReference type="PANTHER" id="PTHR12547">
    <property type="entry name" value="CCCH ZINC FINGER/TIS11-RELATED"/>
    <property type="match status" value="1"/>
</dbReference>
<dbReference type="SMART" id="SM00356">
    <property type="entry name" value="ZnF_C3H1"/>
    <property type="match status" value="2"/>
</dbReference>
<evidence type="ECO:0000313" key="9">
    <source>
        <dbReference type="Ensembl" id="ENSSMAP00000060567.1"/>
    </source>
</evidence>
<evidence type="ECO:0000313" key="10">
    <source>
        <dbReference type="Proteomes" id="UP000694558"/>
    </source>
</evidence>
<feature type="zinc finger region" description="C3H1-type" evidence="5">
    <location>
        <begin position="110"/>
        <end position="138"/>
    </location>
</feature>
<feature type="region of interest" description="Disordered" evidence="7">
    <location>
        <begin position="207"/>
        <end position="251"/>
    </location>
</feature>
<evidence type="ECO:0000256" key="2">
    <source>
        <dbReference type="ARBA" id="ARBA00022737"/>
    </source>
</evidence>
<proteinExistence type="predicted"/>
<evidence type="ECO:0000256" key="1">
    <source>
        <dbReference type="ARBA" id="ARBA00022723"/>
    </source>
</evidence>
<dbReference type="PROSITE" id="PS50103">
    <property type="entry name" value="ZF_C3H1"/>
    <property type="match status" value="1"/>
</dbReference>
<dbReference type="GO" id="GO:0008270">
    <property type="term" value="F:zinc ion binding"/>
    <property type="evidence" value="ECO:0007669"/>
    <property type="project" value="UniProtKB-KW"/>
</dbReference>
<dbReference type="PANTHER" id="PTHR12547:SF18">
    <property type="entry name" value="PROTEIN TIS11"/>
    <property type="match status" value="1"/>
</dbReference>
<dbReference type="InterPro" id="IPR036855">
    <property type="entry name" value="Znf_CCCH_sf"/>
</dbReference>
<dbReference type="Ensembl" id="ENSSMAT00000047422.1">
    <property type="protein sequence ID" value="ENSSMAP00000060567.1"/>
    <property type="gene ID" value="ENSSMAG00000036972.1"/>
</dbReference>
<name>A0A8D3DM08_SCOMX</name>
<dbReference type="FunFam" id="4.10.1000.10:FF:000001">
    <property type="entry name" value="zinc finger CCCH domain-containing protein 15-like"/>
    <property type="match status" value="1"/>
</dbReference>
<dbReference type="Pfam" id="PF00642">
    <property type="entry name" value="zf-CCCH"/>
    <property type="match status" value="1"/>
</dbReference>
<dbReference type="GO" id="GO:1990904">
    <property type="term" value="C:ribonucleoprotein complex"/>
    <property type="evidence" value="ECO:0007669"/>
    <property type="project" value="UniProtKB-KW"/>
</dbReference>
<organism evidence="9 10">
    <name type="scientific">Scophthalmus maximus</name>
    <name type="common">Turbot</name>
    <name type="synonym">Psetta maxima</name>
    <dbReference type="NCBI Taxonomy" id="52904"/>
    <lineage>
        <taxon>Eukaryota</taxon>
        <taxon>Metazoa</taxon>
        <taxon>Chordata</taxon>
        <taxon>Craniata</taxon>
        <taxon>Vertebrata</taxon>
        <taxon>Euteleostomi</taxon>
        <taxon>Actinopterygii</taxon>
        <taxon>Neopterygii</taxon>
        <taxon>Teleostei</taxon>
        <taxon>Neoteleostei</taxon>
        <taxon>Acanthomorphata</taxon>
        <taxon>Carangaria</taxon>
        <taxon>Pleuronectiformes</taxon>
        <taxon>Pleuronectoidei</taxon>
        <taxon>Scophthalmidae</taxon>
        <taxon>Scophthalmus</taxon>
    </lineage>
</organism>
<dbReference type="GO" id="GO:1900153">
    <property type="term" value="P:positive regulation of nuclear-transcribed mRNA catabolic process, deadenylation-dependent decay"/>
    <property type="evidence" value="ECO:0007669"/>
    <property type="project" value="UniProtKB-UniRule"/>
</dbReference>
<dbReference type="GO" id="GO:0005634">
    <property type="term" value="C:nucleus"/>
    <property type="evidence" value="ECO:0007669"/>
    <property type="project" value="UniProtKB-SubCell"/>
</dbReference>
<sequence>MKKCILKFPYEMVRLLTVTHFSLQNNKMLDYSSSSNNNSPGGLQLTSVPCSSANPPCIPSELVMGASSPSHSVSLPSTKFSLKTDPSLGDRLRPGDQACVAASSQVNSSRYKTELCRPFEENGTCGYGDKCQFAHGMRELRSLCRHPKYKTELCRTFHTIGFCPAVGSLPPLSTPSPSPVRSLPACSPELGHTHLCVSARSGPHLPRPPPAFFSPHQRGPPDSLSDQEDTRAAWAAPPPLDRLSISNNEGV</sequence>
<dbReference type="AlphaFoldDB" id="A0A8D3DM08"/>
<dbReference type="InterPro" id="IPR045877">
    <property type="entry name" value="ZFP36-like"/>
</dbReference>
<dbReference type="GO" id="GO:0061158">
    <property type="term" value="P:3'-UTR-mediated mRNA destabilization"/>
    <property type="evidence" value="ECO:0007669"/>
    <property type="project" value="UniProtKB-UniRule"/>
</dbReference>
<dbReference type="GO" id="GO:0005737">
    <property type="term" value="C:cytoplasm"/>
    <property type="evidence" value="ECO:0007669"/>
    <property type="project" value="UniProtKB-SubCell"/>
</dbReference>
<dbReference type="Proteomes" id="UP000694558">
    <property type="component" value="Chromosome 20"/>
</dbReference>
<comment type="subunit">
    <text evidence="6">Associates with the cytoplasmic CCR4-NOT deadenylase complex to trigger ARE-containing mRNA deadenylation and decay processes.</text>
</comment>
<keyword evidence="2 6" id="KW-0677">Repeat</keyword>
<dbReference type="SUPFAM" id="SSF90229">
    <property type="entry name" value="CCCH zinc finger"/>
    <property type="match status" value="1"/>
</dbReference>
<evidence type="ECO:0000259" key="8">
    <source>
        <dbReference type="PROSITE" id="PS50103"/>
    </source>
</evidence>
<accession>A0A8D3DM08</accession>
<dbReference type="GeneTree" id="ENSGT00940000161584"/>
<evidence type="ECO:0000256" key="6">
    <source>
        <dbReference type="RuleBase" id="RU369014"/>
    </source>
</evidence>
<evidence type="ECO:0000256" key="5">
    <source>
        <dbReference type="PROSITE-ProRule" id="PRU00723"/>
    </source>
</evidence>
<protein>
    <recommendedName>
        <fullName evidence="6">mRNA decay activator protein ZFP36</fullName>
    </recommendedName>
    <alternativeName>
        <fullName evidence="6">Zinc finger protein 36</fullName>
    </alternativeName>
</protein>
<evidence type="ECO:0000256" key="3">
    <source>
        <dbReference type="ARBA" id="ARBA00022771"/>
    </source>
</evidence>
<evidence type="ECO:0000256" key="4">
    <source>
        <dbReference type="ARBA" id="ARBA00022833"/>
    </source>
</evidence>
<comment type="function">
    <text evidence="6">Zinc-finger RNA-binding protein that destabilizes several cytoplasmic AU-rich element (ARE)-containing mRNA transcripts by promoting their poly(A) tail removal or deadenylation, and hence provide a mechanism for attenuating protein synthesis. Acts as a 3'-untranslated region (UTR) ARE mRNA-binding adapter protein to communicate signaling events to the mRNA decay machinery. Functions by recruiting the CCR4-NOT deadenylase complex and probably other components of the cytoplasmic RNA decay machinery to the bound ARE-containing mRNAs, and hence promotes ARE-mediated mRNA deadenylation and decay processes. Binds to 3'-UTR ARE of numerous mRNAs.</text>
</comment>
<dbReference type="GO" id="GO:0035925">
    <property type="term" value="F:mRNA 3'-UTR AU-rich region binding"/>
    <property type="evidence" value="ECO:0007669"/>
    <property type="project" value="UniProtKB-UniRule"/>
</dbReference>